<dbReference type="ExpressionAtlas" id="C1C587">
    <property type="expression patterns" value="baseline and differential"/>
</dbReference>
<keyword evidence="3" id="KW-1133">Transmembrane helix</keyword>
<evidence type="ECO:0000256" key="1">
    <source>
        <dbReference type="SAM" id="Coils"/>
    </source>
</evidence>
<dbReference type="Bgee" id="FBgn0037086">
    <property type="expression patterns" value="Expressed in early elongation stage spermatid (Drosophila) in testis and 23 other cell types or tissues"/>
</dbReference>
<gene>
    <name evidence="4" type="primary">CG7202-RA</name>
</gene>
<dbReference type="EMBL" id="BT082016">
    <property type="protein sequence ID" value="ACO72853.1"/>
    <property type="molecule type" value="mRNA"/>
</dbReference>
<sequence>KISGIMFECISFLFLAALAFVAWAVLCFQHFVQVQTRLSSDFRVELYTERPGITFEPQLCHSPSEQSSSDSSDSTYQFATSFGVIFALTFGLSKLLQLAELQAKRYFKSKKALHPKSAAKVQDPVVEQKAPSQQDDSNPFDLLQDHNENLKEQLSILQLQCLEMRELLHELDISSSSSSYGSVRSGNRVAMAKSSEESMVVWRRSDSLTGTVSGSLHAEKVNSPSTQNIYITNSHFHINGQVYLTENHVNVELTQNASLFGRGQSEFLQVAGRFISGPKKMPMLTGMRCHNILI</sequence>
<feature type="coiled-coil region" evidence="1">
    <location>
        <begin position="140"/>
        <end position="167"/>
    </location>
</feature>
<evidence type="ECO:0000256" key="2">
    <source>
        <dbReference type="SAM" id="MobiDB-lite"/>
    </source>
</evidence>
<keyword evidence="3" id="KW-0812">Transmembrane</keyword>
<dbReference type="AlphaFoldDB" id="C1C587"/>
<feature type="transmembrane region" description="Helical" evidence="3">
    <location>
        <begin position="12"/>
        <end position="32"/>
    </location>
</feature>
<evidence type="ECO:0000313" key="4">
    <source>
        <dbReference type="EMBL" id="ACO72853.1"/>
    </source>
</evidence>
<feature type="region of interest" description="Disordered" evidence="2">
    <location>
        <begin position="118"/>
        <end position="140"/>
    </location>
</feature>
<reference evidence="4" key="1">
    <citation type="submission" date="2009-04" db="EMBL/GenBank/DDBJ databases">
        <authorList>
            <person name="Carlson J."/>
            <person name="Booth B."/>
            <person name="Frise E."/>
            <person name="Park S."/>
            <person name="Wan K."/>
            <person name="Yu C."/>
            <person name="Celniker S."/>
        </authorList>
    </citation>
    <scope>NUCLEOTIDE SEQUENCE</scope>
</reference>
<dbReference type="OrthoDB" id="7868537at2759"/>
<keyword evidence="1" id="KW-0175">Coiled coil</keyword>
<evidence type="ECO:0000256" key="3">
    <source>
        <dbReference type="SAM" id="Phobius"/>
    </source>
</evidence>
<proteinExistence type="evidence at transcript level"/>
<protein>
    <submittedName>
        <fullName evidence="4">AT10054p</fullName>
    </submittedName>
</protein>
<name>C1C587_DROME</name>
<accession>C1C587</accession>
<keyword evidence="3" id="KW-0472">Membrane</keyword>
<dbReference type="VEuPathDB" id="VectorBase:FBgn0037086"/>
<dbReference type="HOGENOM" id="CLU_061885_0_0_1"/>
<organism evidence="4">
    <name type="scientific">Drosophila melanogaster</name>
    <name type="common">Fruit fly</name>
    <dbReference type="NCBI Taxonomy" id="7227"/>
    <lineage>
        <taxon>Eukaryota</taxon>
        <taxon>Metazoa</taxon>
        <taxon>Ecdysozoa</taxon>
        <taxon>Arthropoda</taxon>
        <taxon>Hexapoda</taxon>
        <taxon>Insecta</taxon>
        <taxon>Pterygota</taxon>
        <taxon>Neoptera</taxon>
        <taxon>Endopterygota</taxon>
        <taxon>Diptera</taxon>
        <taxon>Brachycera</taxon>
        <taxon>Muscomorpha</taxon>
        <taxon>Ephydroidea</taxon>
        <taxon>Drosophilidae</taxon>
        <taxon>Drosophila</taxon>
        <taxon>Sophophora</taxon>
    </lineage>
</organism>
<feature type="transmembrane region" description="Helical" evidence="3">
    <location>
        <begin position="76"/>
        <end position="96"/>
    </location>
</feature>
<feature type="non-terminal residue" evidence="4">
    <location>
        <position position="1"/>
    </location>
</feature>